<dbReference type="EMBL" id="BMNI01000001">
    <property type="protein sequence ID" value="GGO86700.1"/>
    <property type="molecule type" value="Genomic_DNA"/>
</dbReference>
<evidence type="ECO:0000313" key="2">
    <source>
        <dbReference type="Proteomes" id="UP000655410"/>
    </source>
</evidence>
<organism evidence="1 2">
    <name type="scientific">Nocardioides phosphati</name>
    <dbReference type="NCBI Taxonomy" id="1867775"/>
    <lineage>
        <taxon>Bacteria</taxon>
        <taxon>Bacillati</taxon>
        <taxon>Actinomycetota</taxon>
        <taxon>Actinomycetes</taxon>
        <taxon>Propionibacteriales</taxon>
        <taxon>Nocardioidaceae</taxon>
        <taxon>Nocardioides</taxon>
    </lineage>
</organism>
<evidence type="ECO:0000313" key="1">
    <source>
        <dbReference type="EMBL" id="GGO86700.1"/>
    </source>
</evidence>
<protein>
    <submittedName>
        <fullName evidence="1">Uncharacterized protein</fullName>
    </submittedName>
</protein>
<proteinExistence type="predicted"/>
<accession>A0ABQ2N6V1</accession>
<dbReference type="Proteomes" id="UP000655410">
    <property type="component" value="Unassembled WGS sequence"/>
</dbReference>
<keyword evidence="2" id="KW-1185">Reference proteome</keyword>
<reference evidence="2" key="1">
    <citation type="journal article" date="2019" name="Int. J. Syst. Evol. Microbiol.">
        <title>The Global Catalogue of Microorganisms (GCM) 10K type strain sequencing project: providing services to taxonomists for standard genome sequencing and annotation.</title>
        <authorList>
            <consortium name="The Broad Institute Genomics Platform"/>
            <consortium name="The Broad Institute Genome Sequencing Center for Infectious Disease"/>
            <person name="Wu L."/>
            <person name="Ma J."/>
        </authorList>
    </citation>
    <scope>NUCLEOTIDE SEQUENCE [LARGE SCALE GENOMIC DNA]</scope>
    <source>
        <strain evidence="2">CGMCC 4.7371</strain>
    </source>
</reference>
<gene>
    <name evidence="1" type="ORF">GCM10011584_09640</name>
</gene>
<name>A0ABQ2N6V1_9ACTN</name>
<dbReference type="RefSeq" id="WP_188782798.1">
    <property type="nucleotide sequence ID" value="NZ_BMNI01000001.1"/>
</dbReference>
<sequence length="249" mass="28301">MNLKTEPALVRAVLDTYERGGWPAVKVDHPGVAIEAVRRWAKARDELGADWPTWDMQTEWAEKQESRRKQREQMRSWRRRTNYGRRLVLIDARGTIRRIRALQAIGWTFQHIADEAGMPDRCLIPDLVDRKTVRPETAAVIDKAYRALCMKPGPSNKTRRIAAKNGWAPPLAWDDIDNDEAPVARVTPQPDWIDEEVVARLLAGHRVASTPAEKKAALARWLAKGRSEASLCEMHGWAAGRYKEKGRAA</sequence>
<comment type="caution">
    <text evidence="1">The sequence shown here is derived from an EMBL/GenBank/DDBJ whole genome shotgun (WGS) entry which is preliminary data.</text>
</comment>